<dbReference type="InterPro" id="IPR036291">
    <property type="entry name" value="NAD(P)-bd_dom_sf"/>
</dbReference>
<evidence type="ECO:0000313" key="3">
    <source>
        <dbReference type="EMBL" id="KAF4334035.1"/>
    </source>
</evidence>
<dbReference type="InterPro" id="IPR002347">
    <property type="entry name" value="SDR_fam"/>
</dbReference>
<proteinExistence type="inferred from homology"/>
<dbReference type="GO" id="GO:0016616">
    <property type="term" value="F:oxidoreductase activity, acting on the CH-OH group of donors, NAD or NADP as acceptor"/>
    <property type="evidence" value="ECO:0007669"/>
    <property type="project" value="UniProtKB-ARBA"/>
</dbReference>
<protein>
    <submittedName>
        <fullName evidence="3">Uncharacterized protein</fullName>
    </submittedName>
</protein>
<dbReference type="PANTHER" id="PTHR43008:SF8">
    <property type="entry name" value="BENZIL REDUCTASE ((S)-BENZOIN FORMING) IRC24"/>
    <property type="match status" value="1"/>
</dbReference>
<reference evidence="3" key="1">
    <citation type="journal article" date="2017" name="Mycologia">
        <title>Fusarium algeriense, sp. nov., a novel toxigenic crown rot pathogen of durum wheat from Algeria is nested in the Fusarium burgessii species complex.</title>
        <authorList>
            <person name="Laraba I."/>
            <person name="Keddad A."/>
            <person name="Boureghda H."/>
            <person name="Abdallah N."/>
            <person name="Vaughan M.M."/>
            <person name="Proctor R.H."/>
            <person name="Busman M."/>
            <person name="O'Donnell K."/>
        </authorList>
    </citation>
    <scope>NUCLEOTIDE SEQUENCE</scope>
    <source>
        <strain evidence="3">NRRL 25174</strain>
    </source>
</reference>
<dbReference type="Proteomes" id="UP000730481">
    <property type="component" value="Unassembled WGS sequence"/>
</dbReference>
<dbReference type="GO" id="GO:0050664">
    <property type="term" value="F:oxidoreductase activity, acting on NAD(P)H, oxygen as acceptor"/>
    <property type="evidence" value="ECO:0007669"/>
    <property type="project" value="TreeGrafter"/>
</dbReference>
<dbReference type="PANTHER" id="PTHR43008">
    <property type="entry name" value="BENZIL REDUCTASE"/>
    <property type="match status" value="1"/>
</dbReference>
<dbReference type="AlphaFoldDB" id="A0A9P5A862"/>
<name>A0A9P5A862_9HYPO</name>
<keyword evidence="4" id="KW-1185">Reference proteome</keyword>
<organism evidence="3 4">
    <name type="scientific">Fusarium beomiforme</name>
    <dbReference type="NCBI Taxonomy" id="44412"/>
    <lineage>
        <taxon>Eukaryota</taxon>
        <taxon>Fungi</taxon>
        <taxon>Dikarya</taxon>
        <taxon>Ascomycota</taxon>
        <taxon>Pezizomycotina</taxon>
        <taxon>Sordariomycetes</taxon>
        <taxon>Hypocreomycetidae</taxon>
        <taxon>Hypocreales</taxon>
        <taxon>Nectriaceae</taxon>
        <taxon>Fusarium</taxon>
        <taxon>Fusarium burgessii species complex</taxon>
    </lineage>
</organism>
<dbReference type="Pfam" id="PF00106">
    <property type="entry name" value="adh_short"/>
    <property type="match status" value="1"/>
</dbReference>
<sequence>MDPDKVTTEFIFFQIYEDVEPEDSKNPSGKELLKLFEEAKHQDGYSWSAWGRDDEDRNAVVWAIANIECIVPTAEWSNEKASISTSNLKRFACPSPGIVKLRTRLTPSLSSVGGILSAPIVDVTTMPFVGGTTEEEDASVREVLSTMREAVLNKLPEHLAPSYWLMSTWETRPVVPHPDSPTGQSLLSILVVGWQSTQQHYDVWKWSDFRPRIITGAGNGIGLAIVQKLLASPRVSHVVGVDVKAKKLELLQSEYPKKLHIIVGDVSHPSTNLKAVETAIQYGGRLTTLILNAATFRPLGSFPTLNLESWKRTFDINFFSIINMLQVAWSHLQESSGTVMVTSSRLSQKPCESWSCYACTKAVLNYLCGCIPLEDSRIKCIAITPGAVDTEMQTQMREEGKASQEQQRFLEALKAEGKLLKPEEPAEAYLKLVETGIPDDLNGQTVYWGIIIHDRDNA</sequence>
<dbReference type="EMBL" id="PVQB02000741">
    <property type="protein sequence ID" value="KAF4334035.1"/>
    <property type="molecule type" value="Genomic_DNA"/>
</dbReference>
<evidence type="ECO:0000313" key="4">
    <source>
        <dbReference type="Proteomes" id="UP000730481"/>
    </source>
</evidence>
<reference evidence="3" key="2">
    <citation type="submission" date="2020-02" db="EMBL/GenBank/DDBJ databases">
        <title>Identification and distribution of gene clusters putatively required for synthesis of sphingolipid metabolism inhibitors in phylogenetically diverse species of the filamentous fungus Fusarium.</title>
        <authorList>
            <person name="Kim H.-S."/>
            <person name="Busman M."/>
            <person name="Brown D.W."/>
            <person name="Divon H."/>
            <person name="Uhlig S."/>
            <person name="Proctor R.H."/>
        </authorList>
    </citation>
    <scope>NUCLEOTIDE SEQUENCE</scope>
    <source>
        <strain evidence="3">NRRL 25174</strain>
    </source>
</reference>
<dbReference type="OrthoDB" id="5079037at2759"/>
<evidence type="ECO:0000256" key="2">
    <source>
        <dbReference type="ARBA" id="ARBA00023002"/>
    </source>
</evidence>
<dbReference type="Gene3D" id="3.40.50.720">
    <property type="entry name" value="NAD(P)-binding Rossmann-like Domain"/>
    <property type="match status" value="1"/>
</dbReference>
<dbReference type="SUPFAM" id="SSF51735">
    <property type="entry name" value="NAD(P)-binding Rossmann-fold domains"/>
    <property type="match status" value="1"/>
</dbReference>
<comment type="similarity">
    <text evidence="1">Belongs to the short-chain dehydrogenases/reductases (SDR) family.</text>
</comment>
<evidence type="ECO:0000256" key="1">
    <source>
        <dbReference type="ARBA" id="ARBA00006484"/>
    </source>
</evidence>
<dbReference type="PRINTS" id="PR00081">
    <property type="entry name" value="GDHRDH"/>
</dbReference>
<keyword evidence="2" id="KW-0560">Oxidoreductase</keyword>
<comment type="caution">
    <text evidence="3">The sequence shown here is derived from an EMBL/GenBank/DDBJ whole genome shotgun (WGS) entry which is preliminary data.</text>
</comment>
<gene>
    <name evidence="3" type="ORF">FBEOM_12164</name>
</gene>
<accession>A0A9P5A862</accession>